<dbReference type="EMBL" id="UINC01202942">
    <property type="protein sequence ID" value="SVE22976.1"/>
    <property type="molecule type" value="Genomic_DNA"/>
</dbReference>
<feature type="compositionally biased region" description="Acidic residues" evidence="1">
    <location>
        <begin position="85"/>
        <end position="101"/>
    </location>
</feature>
<feature type="non-terminal residue" evidence="2">
    <location>
        <position position="1"/>
    </location>
</feature>
<feature type="region of interest" description="Disordered" evidence="1">
    <location>
        <begin position="1"/>
        <end position="193"/>
    </location>
</feature>
<feature type="compositionally biased region" description="Basic and acidic residues" evidence="1">
    <location>
        <begin position="133"/>
        <end position="168"/>
    </location>
</feature>
<feature type="compositionally biased region" description="Basic and acidic residues" evidence="1">
    <location>
        <begin position="45"/>
        <end position="84"/>
    </location>
</feature>
<dbReference type="AlphaFoldDB" id="A0A383BRU9"/>
<reference evidence="2" key="1">
    <citation type="submission" date="2018-05" db="EMBL/GenBank/DDBJ databases">
        <authorList>
            <person name="Lanie J.A."/>
            <person name="Ng W.-L."/>
            <person name="Kazmierczak K.M."/>
            <person name="Andrzejewski T.M."/>
            <person name="Davidsen T.M."/>
            <person name="Wayne K.J."/>
            <person name="Tettelin H."/>
            <person name="Glass J.I."/>
            <person name="Rusch D."/>
            <person name="Podicherti R."/>
            <person name="Tsui H.-C.T."/>
            <person name="Winkler M.E."/>
        </authorList>
    </citation>
    <scope>NUCLEOTIDE SEQUENCE</scope>
</reference>
<evidence type="ECO:0000256" key="1">
    <source>
        <dbReference type="SAM" id="MobiDB-lite"/>
    </source>
</evidence>
<organism evidence="2">
    <name type="scientific">marine metagenome</name>
    <dbReference type="NCBI Taxonomy" id="408172"/>
    <lineage>
        <taxon>unclassified sequences</taxon>
        <taxon>metagenomes</taxon>
        <taxon>ecological metagenomes</taxon>
    </lineage>
</organism>
<gene>
    <name evidence="2" type="ORF">METZ01_LOCUS475830</name>
</gene>
<feature type="compositionally biased region" description="Basic and acidic residues" evidence="1">
    <location>
        <begin position="1"/>
        <end position="16"/>
    </location>
</feature>
<name>A0A383BRU9_9ZZZZ</name>
<feature type="non-terminal residue" evidence="2">
    <location>
        <position position="244"/>
    </location>
</feature>
<accession>A0A383BRU9</accession>
<feature type="compositionally biased region" description="Basic and acidic residues" evidence="1">
    <location>
        <begin position="181"/>
        <end position="193"/>
    </location>
</feature>
<feature type="compositionally biased region" description="Basic and acidic residues" evidence="1">
    <location>
        <begin position="26"/>
        <end position="35"/>
    </location>
</feature>
<protein>
    <submittedName>
        <fullName evidence="2">Uncharacterized protein</fullName>
    </submittedName>
</protein>
<proteinExistence type="predicted"/>
<sequence length="244" mass="27047">NPGTVTDKEPGKKDKAVSAAQGFTFKKREDGKWEMANKPGSGMDKTTEPDEADKADAKERGNEYVKDDDGNWSEQKPDGGRFGDDDKDLDDANAMPDDPDDSTPQKVEMEPEPDDASKEKAAQDNQKYVANKETGKWDLVDKEQEGEYEMETDKDGNKIIKQASDADKWSAANDGQSPKGWKRETQGDPKSKLVRSESLKKTIGRVVHESNELQAIMALDDVGIKAEINKKGQVVIKKKDKKKA</sequence>
<evidence type="ECO:0000313" key="2">
    <source>
        <dbReference type="EMBL" id="SVE22976.1"/>
    </source>
</evidence>